<proteinExistence type="predicted"/>
<keyword evidence="2" id="KW-1185">Reference proteome</keyword>
<dbReference type="KEGG" id="vg:26643386"/>
<keyword evidence="1" id="KW-0378">Hydrolase</keyword>
<evidence type="ECO:0000313" key="1">
    <source>
        <dbReference type="EMBL" id="CDW17224.1"/>
    </source>
</evidence>
<dbReference type="GO" id="GO:0016787">
    <property type="term" value="F:hydrolase activity"/>
    <property type="evidence" value="ECO:0007669"/>
    <property type="project" value="UniProtKB-KW"/>
</dbReference>
<dbReference type="GeneID" id="26643386"/>
<name>A0A090DBU6_9CAUD</name>
<accession>A0A090DBU6</accession>
<organism evidence="1 2">
    <name type="scientific">Clostridium phage phiCDHM19</name>
    <dbReference type="NCBI Taxonomy" id="1522092"/>
    <lineage>
        <taxon>Viruses</taxon>
        <taxon>Duplodnaviria</taxon>
        <taxon>Heunggongvirae</taxon>
        <taxon>Uroviricota</taxon>
        <taxon>Caudoviricetes</taxon>
        <taxon>Lubbockvirus</taxon>
        <taxon>Lubbockvirus CDHM19</taxon>
    </lineage>
</organism>
<dbReference type="Proteomes" id="UP000029364">
    <property type="component" value="Segment"/>
</dbReference>
<dbReference type="Gene3D" id="3.90.79.10">
    <property type="entry name" value="Nucleoside Triphosphate Pyrophosphohydrolase"/>
    <property type="match status" value="1"/>
</dbReference>
<protein>
    <submittedName>
        <fullName evidence="1">Puative Nudix hydrolase protein</fullName>
    </submittedName>
</protein>
<gene>
    <name evidence="1" type="primary">phiCDHM19_gp43</name>
</gene>
<dbReference type="EMBL" id="LK985322">
    <property type="protein sequence ID" value="CDW17224.1"/>
    <property type="molecule type" value="Genomic_DNA"/>
</dbReference>
<reference evidence="1 2" key="2">
    <citation type="submission" date="2014-09" db="EMBL/GenBank/DDBJ databases">
        <title>Abundant and diverse CRISPR spacers in Clostridium difficile strains and prophages target multiple phage types within this pathogen.</title>
        <authorList>
            <person name="Hargreaves K.R."/>
            <person name="Flores C."/>
            <person name="Lawley T.D."/>
            <person name="Clokie M.R.J."/>
        </authorList>
    </citation>
    <scope>NUCLEOTIDE SEQUENCE [LARGE SCALE GENOMIC DNA]</scope>
</reference>
<dbReference type="RefSeq" id="YP_009216893.1">
    <property type="nucleotide sequence ID" value="NC_028996.1"/>
</dbReference>
<dbReference type="OrthoDB" id="1554at10239"/>
<sequence>MVRIFTMVDDKEYKTQNVNNVHNSAKNENAFNLKKYKEKLQENINTDIYEKEKEPNHPEVILFFSFDIANSSLYKNINYSGWAKVLSHIIRKLQYRVYENLKAQLWRVLGDEVIFIIVLKNYDEIYKYIDIIFDILTSTAKDIKSGNIFSTLEGFSESEKYLMKLQNIISLKGAAWIAIVSRNPNFNALENNEQYENISAMYDLSNNYKIFEFLGNDIDAGFRISKQTCPERLVLSFELAYILSRKTDILSKLHIITYKKLKGIWKDKLYPIIWYHNKGKNNDIEFDDSFSFDEIEENELVREYFFNKKGESKLLIDSFMFNSVDKALDKILIDRNLSDKIEKIGDVISKTNPSYDKNTIDKDYIKVDLMELHCVAVCYNKSTSKILIAKRSDNRNNNASKWEFGCAKASLETSIINTIKDEYEKDFNINIEPITDCTRKDDCQPIPLAIYQVKKSDGLHKGIITLAEIINDYDISKFEPTSKHNELAWIGEDELEDFNENTVPDFKETLKLAFKKLNENQLQESTNM</sequence>
<evidence type="ECO:0000313" key="2">
    <source>
        <dbReference type="Proteomes" id="UP000029364"/>
    </source>
</evidence>
<reference evidence="1 2" key="1">
    <citation type="submission" date="2014-06" db="EMBL/GenBank/DDBJ databases">
        <authorList>
            <person name="Hargreaves K."/>
        </authorList>
    </citation>
    <scope>NUCLEOTIDE SEQUENCE [LARGE SCALE GENOMIC DNA]</scope>
</reference>